<feature type="compositionally biased region" description="Basic residues" evidence="1">
    <location>
        <begin position="90"/>
        <end position="100"/>
    </location>
</feature>
<keyword evidence="3" id="KW-1185">Reference proteome</keyword>
<reference evidence="2 3" key="2">
    <citation type="journal article" date="2013" name="Plant Cell Physiol.">
        <title>Rice Annotation Project Database (RAP-DB): an integrative and interactive database for rice genomics.</title>
        <authorList>
            <person name="Sakai H."/>
            <person name="Lee S.S."/>
            <person name="Tanaka T."/>
            <person name="Numa H."/>
            <person name="Kim J."/>
            <person name="Kawahara Y."/>
            <person name="Wakimoto H."/>
            <person name="Yang C.C."/>
            <person name="Iwamoto M."/>
            <person name="Abe T."/>
            <person name="Yamada Y."/>
            <person name="Muto A."/>
            <person name="Inokuchi H."/>
            <person name="Ikemura T."/>
            <person name="Matsumoto T."/>
            <person name="Sasaki T."/>
            <person name="Itoh T."/>
        </authorList>
    </citation>
    <scope>NUCLEOTIDE SEQUENCE [LARGE SCALE GENOMIC DNA]</scope>
    <source>
        <strain evidence="3">cv. Nipponbare</strain>
    </source>
</reference>
<evidence type="ECO:0000256" key="1">
    <source>
        <dbReference type="SAM" id="MobiDB-lite"/>
    </source>
</evidence>
<organism evidence="2 3">
    <name type="scientific">Oryza sativa subsp. japonica</name>
    <name type="common">Rice</name>
    <dbReference type="NCBI Taxonomy" id="39947"/>
    <lineage>
        <taxon>Eukaryota</taxon>
        <taxon>Viridiplantae</taxon>
        <taxon>Streptophyta</taxon>
        <taxon>Embryophyta</taxon>
        <taxon>Tracheophyta</taxon>
        <taxon>Spermatophyta</taxon>
        <taxon>Magnoliopsida</taxon>
        <taxon>Liliopsida</taxon>
        <taxon>Poales</taxon>
        <taxon>Poaceae</taxon>
        <taxon>BOP clade</taxon>
        <taxon>Oryzoideae</taxon>
        <taxon>Oryzeae</taxon>
        <taxon>Oryzinae</taxon>
        <taxon>Oryza</taxon>
        <taxon>Oryza sativa</taxon>
    </lineage>
</organism>
<dbReference type="Gramene" id="Os07t0541850-00">
    <property type="protein sequence ID" value="Os07t0541850-00"/>
    <property type="gene ID" value="Os07g0541850"/>
</dbReference>
<feature type="compositionally biased region" description="Basic and acidic residues" evidence="1">
    <location>
        <begin position="62"/>
        <end position="76"/>
    </location>
</feature>
<dbReference type="InParanoid" id="A0A0P0X7I3"/>
<reference evidence="2 3" key="3">
    <citation type="journal article" date="2013" name="Rice">
        <title>Improvement of the Oryza sativa Nipponbare reference genome using next generation sequence and optical map data.</title>
        <authorList>
            <person name="Kawahara Y."/>
            <person name="de la Bastide M."/>
            <person name="Hamilton J.P."/>
            <person name="Kanamori H."/>
            <person name="McCombie W.R."/>
            <person name="Ouyang S."/>
            <person name="Schwartz D.C."/>
            <person name="Tanaka T."/>
            <person name="Wu J."/>
            <person name="Zhou S."/>
            <person name="Childs K.L."/>
            <person name="Davidson R.M."/>
            <person name="Lin H."/>
            <person name="Quesada-Ocampo L."/>
            <person name="Vaillancourt B."/>
            <person name="Sakai H."/>
            <person name="Lee S.S."/>
            <person name="Kim J."/>
            <person name="Numa H."/>
            <person name="Itoh T."/>
            <person name="Buell C.R."/>
            <person name="Matsumoto T."/>
        </authorList>
    </citation>
    <scope>NUCLEOTIDE SEQUENCE [LARGE SCALE GENOMIC DNA]</scope>
    <source>
        <strain evidence="3">cv. Nipponbare</strain>
    </source>
</reference>
<dbReference type="PaxDb" id="39947-A0A0P0X7I3"/>
<dbReference type="EMBL" id="AP014963">
    <property type="protein sequence ID" value="BAT01974.1"/>
    <property type="molecule type" value="Genomic_DNA"/>
</dbReference>
<name>A0A0P0X7I3_ORYSJ</name>
<dbReference type="FunCoup" id="A0A0P0X7I3">
    <property type="interactions" value="6"/>
</dbReference>
<evidence type="ECO:0000313" key="3">
    <source>
        <dbReference type="Proteomes" id="UP000059680"/>
    </source>
</evidence>
<dbReference type="AlphaFoldDB" id="A0A0P0X7I3"/>
<dbReference type="Proteomes" id="UP000059680">
    <property type="component" value="Chromosome 7"/>
</dbReference>
<proteinExistence type="predicted"/>
<feature type="region of interest" description="Disordered" evidence="1">
    <location>
        <begin position="59"/>
        <end position="123"/>
    </location>
</feature>
<reference evidence="3" key="1">
    <citation type="journal article" date="2005" name="Nature">
        <title>The map-based sequence of the rice genome.</title>
        <authorList>
            <consortium name="International rice genome sequencing project (IRGSP)"/>
            <person name="Matsumoto T."/>
            <person name="Wu J."/>
            <person name="Kanamori H."/>
            <person name="Katayose Y."/>
            <person name="Fujisawa M."/>
            <person name="Namiki N."/>
            <person name="Mizuno H."/>
            <person name="Yamamoto K."/>
            <person name="Antonio B.A."/>
            <person name="Baba T."/>
            <person name="Sakata K."/>
            <person name="Nagamura Y."/>
            <person name="Aoki H."/>
            <person name="Arikawa K."/>
            <person name="Arita K."/>
            <person name="Bito T."/>
            <person name="Chiden Y."/>
            <person name="Fujitsuka N."/>
            <person name="Fukunaka R."/>
            <person name="Hamada M."/>
            <person name="Harada C."/>
            <person name="Hayashi A."/>
            <person name="Hijishita S."/>
            <person name="Honda M."/>
            <person name="Hosokawa S."/>
            <person name="Ichikawa Y."/>
            <person name="Idonuma A."/>
            <person name="Iijima M."/>
            <person name="Ikeda M."/>
            <person name="Ikeno M."/>
            <person name="Ito K."/>
            <person name="Ito S."/>
            <person name="Ito T."/>
            <person name="Ito Y."/>
            <person name="Ito Y."/>
            <person name="Iwabuchi A."/>
            <person name="Kamiya K."/>
            <person name="Karasawa W."/>
            <person name="Kurita K."/>
            <person name="Katagiri S."/>
            <person name="Kikuta A."/>
            <person name="Kobayashi H."/>
            <person name="Kobayashi N."/>
            <person name="Machita K."/>
            <person name="Maehara T."/>
            <person name="Masukawa M."/>
            <person name="Mizubayashi T."/>
            <person name="Mukai Y."/>
            <person name="Nagasaki H."/>
            <person name="Nagata Y."/>
            <person name="Naito S."/>
            <person name="Nakashima M."/>
            <person name="Nakama Y."/>
            <person name="Nakamichi Y."/>
            <person name="Nakamura M."/>
            <person name="Meguro A."/>
            <person name="Negishi M."/>
            <person name="Ohta I."/>
            <person name="Ohta T."/>
            <person name="Okamoto M."/>
            <person name="Ono N."/>
            <person name="Saji S."/>
            <person name="Sakaguchi M."/>
            <person name="Sakai K."/>
            <person name="Shibata M."/>
            <person name="Shimokawa T."/>
            <person name="Song J."/>
            <person name="Takazaki Y."/>
            <person name="Terasawa K."/>
            <person name="Tsugane M."/>
            <person name="Tsuji K."/>
            <person name="Ueda S."/>
            <person name="Waki K."/>
            <person name="Yamagata H."/>
            <person name="Yamamoto M."/>
            <person name="Yamamoto S."/>
            <person name="Yamane H."/>
            <person name="Yoshiki S."/>
            <person name="Yoshihara R."/>
            <person name="Yukawa K."/>
            <person name="Zhong H."/>
            <person name="Yano M."/>
            <person name="Yuan Q."/>
            <person name="Ouyang S."/>
            <person name="Liu J."/>
            <person name="Jones K.M."/>
            <person name="Gansberger K."/>
            <person name="Moffat K."/>
            <person name="Hill J."/>
            <person name="Bera J."/>
            <person name="Fadrosh D."/>
            <person name="Jin S."/>
            <person name="Johri S."/>
            <person name="Kim M."/>
            <person name="Overton L."/>
            <person name="Reardon M."/>
            <person name="Tsitrin T."/>
            <person name="Vuong H."/>
            <person name="Weaver B."/>
            <person name="Ciecko A."/>
            <person name="Tallon L."/>
            <person name="Jackson J."/>
            <person name="Pai G."/>
            <person name="Aken S.V."/>
            <person name="Utterback T."/>
            <person name="Reidmuller S."/>
            <person name="Feldblyum T."/>
            <person name="Hsiao J."/>
            <person name="Zismann V."/>
            <person name="Iobst S."/>
            <person name="de Vazeille A.R."/>
            <person name="Buell C.R."/>
            <person name="Ying K."/>
            <person name="Li Y."/>
            <person name="Lu T."/>
            <person name="Huang Y."/>
            <person name="Zhao Q."/>
            <person name="Feng Q."/>
            <person name="Zhang L."/>
            <person name="Zhu J."/>
            <person name="Weng Q."/>
            <person name="Mu J."/>
            <person name="Lu Y."/>
            <person name="Fan D."/>
            <person name="Liu Y."/>
            <person name="Guan J."/>
            <person name="Zhang Y."/>
            <person name="Yu S."/>
            <person name="Liu X."/>
            <person name="Zhang Y."/>
            <person name="Hong G."/>
            <person name="Han B."/>
            <person name="Choisne N."/>
            <person name="Demange N."/>
            <person name="Orjeda G."/>
            <person name="Samain S."/>
            <person name="Cattolico L."/>
            <person name="Pelletier E."/>
            <person name="Couloux A."/>
            <person name="Segurens B."/>
            <person name="Wincker P."/>
            <person name="D'Hont A."/>
            <person name="Scarpelli C."/>
            <person name="Weissenbach J."/>
            <person name="Salanoubat M."/>
            <person name="Quetier F."/>
            <person name="Yu Y."/>
            <person name="Kim H.R."/>
            <person name="Rambo T."/>
            <person name="Currie J."/>
            <person name="Collura K."/>
            <person name="Luo M."/>
            <person name="Yang T."/>
            <person name="Ammiraju J.S.S."/>
            <person name="Engler F."/>
            <person name="Soderlund C."/>
            <person name="Wing R.A."/>
            <person name="Palmer L.E."/>
            <person name="de la Bastide M."/>
            <person name="Spiegel L."/>
            <person name="Nascimento L."/>
            <person name="Zutavern T."/>
            <person name="O'Shaughnessy A."/>
            <person name="Dike S."/>
            <person name="Dedhia N."/>
            <person name="Preston R."/>
            <person name="Balija V."/>
            <person name="McCombie W.R."/>
            <person name="Chow T."/>
            <person name="Chen H."/>
            <person name="Chung M."/>
            <person name="Chen C."/>
            <person name="Shaw J."/>
            <person name="Wu H."/>
            <person name="Hsiao K."/>
            <person name="Chao Y."/>
            <person name="Chu M."/>
            <person name="Cheng C."/>
            <person name="Hour A."/>
            <person name="Lee P."/>
            <person name="Lin S."/>
            <person name="Lin Y."/>
            <person name="Liou J."/>
            <person name="Liu S."/>
            <person name="Hsing Y."/>
            <person name="Raghuvanshi S."/>
            <person name="Mohanty A."/>
            <person name="Bharti A.K."/>
            <person name="Gaur A."/>
            <person name="Gupta V."/>
            <person name="Kumar D."/>
            <person name="Ravi V."/>
            <person name="Vij S."/>
            <person name="Kapur A."/>
            <person name="Khurana P."/>
            <person name="Khurana P."/>
            <person name="Khurana J.P."/>
            <person name="Tyagi A.K."/>
            <person name="Gaikwad K."/>
            <person name="Singh A."/>
            <person name="Dalal V."/>
            <person name="Srivastava S."/>
            <person name="Dixit A."/>
            <person name="Pal A.K."/>
            <person name="Ghazi I.A."/>
            <person name="Yadav M."/>
            <person name="Pandit A."/>
            <person name="Bhargava A."/>
            <person name="Sureshbabu K."/>
            <person name="Batra K."/>
            <person name="Sharma T.R."/>
            <person name="Mohapatra T."/>
            <person name="Singh N.K."/>
            <person name="Messing J."/>
            <person name="Nelson A.B."/>
            <person name="Fuks G."/>
            <person name="Kavchok S."/>
            <person name="Keizer G."/>
            <person name="Linton E."/>
            <person name="Llaca V."/>
            <person name="Song R."/>
            <person name="Tanyolac B."/>
            <person name="Young S."/>
            <person name="Ho-Il K."/>
            <person name="Hahn J.H."/>
            <person name="Sangsakoo G."/>
            <person name="Vanavichit A."/>
            <person name="de Mattos Luiz.A.T."/>
            <person name="Zimmer P.D."/>
            <person name="Malone G."/>
            <person name="Dellagostin O."/>
            <person name="de Oliveira A.C."/>
            <person name="Bevan M."/>
            <person name="Bancroft I."/>
            <person name="Minx P."/>
            <person name="Cordum H."/>
            <person name="Wilson R."/>
            <person name="Cheng Z."/>
            <person name="Jin W."/>
            <person name="Jiang J."/>
            <person name="Leong S.A."/>
            <person name="Iwama H."/>
            <person name="Gojobori T."/>
            <person name="Itoh T."/>
            <person name="Niimura Y."/>
            <person name="Fujii Y."/>
            <person name="Habara T."/>
            <person name="Sakai H."/>
            <person name="Sato Y."/>
            <person name="Wilson G."/>
            <person name="Kumar K."/>
            <person name="McCouch S."/>
            <person name="Juretic N."/>
            <person name="Hoen D."/>
            <person name="Wright S."/>
            <person name="Bruskiewich R."/>
            <person name="Bureau T."/>
            <person name="Miyao A."/>
            <person name="Hirochika H."/>
            <person name="Nishikawa T."/>
            <person name="Kadowaki K."/>
            <person name="Sugiura M."/>
            <person name="Burr B."/>
            <person name="Sasaki T."/>
        </authorList>
    </citation>
    <scope>NUCLEOTIDE SEQUENCE [LARGE SCALE GENOMIC DNA]</scope>
    <source>
        <strain evidence="3">cv. Nipponbare</strain>
    </source>
</reference>
<gene>
    <name evidence="2" type="ordered locus">Os07g0541850</name>
    <name evidence="2" type="ORF">OSNPB_070541850</name>
</gene>
<protein>
    <submittedName>
        <fullName evidence="2">Os07g0541850 protein</fullName>
    </submittedName>
</protein>
<evidence type="ECO:0000313" key="2">
    <source>
        <dbReference type="EMBL" id="BAT01974.1"/>
    </source>
</evidence>
<feature type="compositionally biased region" description="Basic and acidic residues" evidence="1">
    <location>
        <begin position="101"/>
        <end position="110"/>
    </location>
</feature>
<sequence>METAATIATATIGKTISRIFARRSIRRRRRRRRREAVGPQLQHRGSGVELVLGYLRPQAAPRADDPRPHRGPRERLPPPGDEVLEAAPAQRRRQVRRALRRRVDVREPRVGAHPLPRGEQPRGVHYRVHQGGAEEFRDGAVVAGDVGGGDVVAVHERRLAGVVGGGEEVAGRREAGVALVVDEDGVPGAVARRGDVLAGPGAAVVAVGGAHVAAAEDEAVDGVRGGAERAGGEESGRRGGVLLEGGDEALEVGVVGAVRRVRAAAAASAAAAELPRLAGGERERGGR</sequence>
<feature type="non-terminal residue" evidence="2">
    <location>
        <position position="287"/>
    </location>
</feature>
<accession>A0A0P0X7I3</accession>